<dbReference type="GO" id="GO:0004315">
    <property type="term" value="F:3-oxoacyl-[acyl-carrier-protein] synthase activity"/>
    <property type="evidence" value="ECO:0007669"/>
    <property type="project" value="UniProtKB-EC"/>
</dbReference>
<evidence type="ECO:0000256" key="4">
    <source>
        <dbReference type="RuleBase" id="RU003694"/>
    </source>
</evidence>
<dbReference type="AlphaFoldDB" id="A0A2T3JW78"/>
<gene>
    <name evidence="7" type="ORF">C9J18_04050</name>
    <name evidence="6" type="ORF">CTM96_04040</name>
</gene>
<dbReference type="InterPro" id="IPR014030">
    <property type="entry name" value="Ketoacyl_synth_N"/>
</dbReference>
<dbReference type="EMBL" id="PYMO01000002">
    <property type="protein sequence ID" value="PSU26752.1"/>
    <property type="molecule type" value="Genomic_DNA"/>
</dbReference>
<dbReference type="InterPro" id="IPR016039">
    <property type="entry name" value="Thiolase-like"/>
</dbReference>
<dbReference type="Pfam" id="PF02801">
    <property type="entry name" value="Ketoacyl-synt_C"/>
    <property type="match status" value="1"/>
</dbReference>
<dbReference type="PROSITE" id="PS52004">
    <property type="entry name" value="KS3_2"/>
    <property type="match status" value="1"/>
</dbReference>
<dbReference type="GO" id="GO:0006633">
    <property type="term" value="P:fatty acid biosynthetic process"/>
    <property type="evidence" value="ECO:0007669"/>
    <property type="project" value="UniProtKB-UniPathway"/>
</dbReference>
<comment type="caution">
    <text evidence="7">The sequence shown here is derived from an EMBL/GenBank/DDBJ whole genome shotgun (WGS) entry which is preliminary data.</text>
</comment>
<evidence type="ECO:0000256" key="1">
    <source>
        <dbReference type="ARBA" id="ARBA00005194"/>
    </source>
</evidence>
<dbReference type="PROSITE" id="PS00606">
    <property type="entry name" value="KS3_1"/>
    <property type="match status" value="1"/>
</dbReference>
<dbReference type="PANTHER" id="PTHR11712">
    <property type="entry name" value="POLYKETIDE SYNTHASE-RELATED"/>
    <property type="match status" value="1"/>
</dbReference>
<sequence>MNNNQVTTPVYIRGCGFHSALGATPEQIQHRLVQGFSPDMRTVSDWLNDGSTTVIGQVTAPLTAINDQQYPHQNTANNRLALSALQQISPQIQQAITQYGADRIAVIIGTTTSGISDGEHALEQLAAQGHLPEDYHYHQQEPANTGQFIADYFGLTGLVYTISTACSSSGRSFLSAKRLLKAGLADAVIVGGADTLCRLTLNGFHGLDSLSSERCNPFSANRNGINIGEAAAFMLLALTPAISDKKQSLPSQQQQQQQQQQQPQIAFLGGGDSSDAYHISAPHPEGNGAEVAMRNALADAGLEPDDIGYINAHGTATPLNDAMEAKAIARVFGNQVAVSSTKPLTGHTLGAASAVEAAICWYILAYQLPLPIQINDGHQDPLLPITLVKQPLPLTTSAVLSNSFAFGGNNISLIFGYVND</sequence>
<proteinExistence type="inferred from homology"/>
<dbReference type="InterPro" id="IPR014031">
    <property type="entry name" value="Ketoacyl_synth_C"/>
</dbReference>
<dbReference type="InterPro" id="IPR018201">
    <property type="entry name" value="Ketoacyl_synth_AS"/>
</dbReference>
<evidence type="ECO:0000313" key="8">
    <source>
        <dbReference type="Proteomes" id="UP000241405"/>
    </source>
</evidence>
<comment type="pathway">
    <text evidence="1">Lipid metabolism; fatty acid biosynthesis.</text>
</comment>
<evidence type="ECO:0000256" key="2">
    <source>
        <dbReference type="ARBA" id="ARBA00008467"/>
    </source>
</evidence>
<dbReference type="Gene3D" id="3.40.47.10">
    <property type="match status" value="2"/>
</dbReference>
<accession>A0A2T3JW78</accession>
<keyword evidence="3 4" id="KW-0808">Transferase</keyword>
<evidence type="ECO:0000259" key="5">
    <source>
        <dbReference type="PROSITE" id="PS52004"/>
    </source>
</evidence>
<evidence type="ECO:0000313" key="9">
    <source>
        <dbReference type="Proteomes" id="UP000241618"/>
    </source>
</evidence>
<dbReference type="InterPro" id="IPR020841">
    <property type="entry name" value="PKS_Beta-ketoAc_synthase_dom"/>
</dbReference>
<reference evidence="8 9" key="1">
    <citation type="submission" date="2018-03" db="EMBL/GenBank/DDBJ databases">
        <title>Whole genome sequencing of Histamine producing bacteria.</title>
        <authorList>
            <person name="Butler K."/>
        </authorList>
    </citation>
    <scope>NUCLEOTIDE SEQUENCE [LARGE SCALE GENOMIC DNA]</scope>
    <source>
        <strain evidence="7 9">FS-6.1</strain>
        <strain evidence="6 8">FS-6.2</strain>
    </source>
</reference>
<dbReference type="NCBIfam" id="NF006618">
    <property type="entry name" value="PRK09185.1"/>
    <property type="match status" value="1"/>
</dbReference>
<dbReference type="UniPathway" id="UPA00094"/>
<dbReference type="RefSeq" id="WP_107189577.1">
    <property type="nucleotide sequence ID" value="NZ_PYMN01000006.1"/>
</dbReference>
<dbReference type="InterPro" id="IPR000794">
    <property type="entry name" value="Beta-ketoacyl_synthase"/>
</dbReference>
<dbReference type="Proteomes" id="UP000241405">
    <property type="component" value="Unassembled WGS sequence"/>
</dbReference>
<keyword evidence="7" id="KW-0012">Acyltransferase</keyword>
<dbReference type="SMART" id="SM00825">
    <property type="entry name" value="PKS_KS"/>
    <property type="match status" value="1"/>
</dbReference>
<evidence type="ECO:0000256" key="3">
    <source>
        <dbReference type="ARBA" id="ARBA00022679"/>
    </source>
</evidence>
<dbReference type="Pfam" id="PF00109">
    <property type="entry name" value="ketoacyl-synt"/>
    <property type="match status" value="1"/>
</dbReference>
<organism evidence="7 9">
    <name type="scientific">Photobacterium phosphoreum</name>
    <dbReference type="NCBI Taxonomy" id="659"/>
    <lineage>
        <taxon>Bacteria</taxon>
        <taxon>Pseudomonadati</taxon>
        <taxon>Pseudomonadota</taxon>
        <taxon>Gammaproteobacteria</taxon>
        <taxon>Vibrionales</taxon>
        <taxon>Vibrionaceae</taxon>
        <taxon>Photobacterium</taxon>
    </lineage>
</organism>
<dbReference type="EC" id="2.3.1.41" evidence="7"/>
<dbReference type="CDD" id="cd00834">
    <property type="entry name" value="KAS_I_II"/>
    <property type="match status" value="1"/>
</dbReference>
<evidence type="ECO:0000313" key="7">
    <source>
        <dbReference type="EMBL" id="PSU53589.1"/>
    </source>
</evidence>
<dbReference type="SUPFAM" id="SSF53901">
    <property type="entry name" value="Thiolase-like"/>
    <property type="match status" value="2"/>
</dbReference>
<dbReference type="GO" id="GO:0005829">
    <property type="term" value="C:cytosol"/>
    <property type="evidence" value="ECO:0007669"/>
    <property type="project" value="TreeGrafter"/>
</dbReference>
<evidence type="ECO:0000313" key="6">
    <source>
        <dbReference type="EMBL" id="PSU26752.1"/>
    </source>
</evidence>
<name>A0A2T3JW78_PHOPO</name>
<dbReference type="EMBL" id="PYMP01000002">
    <property type="protein sequence ID" value="PSU53589.1"/>
    <property type="molecule type" value="Genomic_DNA"/>
</dbReference>
<keyword evidence="8" id="KW-1185">Reference proteome</keyword>
<dbReference type="Proteomes" id="UP000241618">
    <property type="component" value="Unassembled WGS sequence"/>
</dbReference>
<protein>
    <submittedName>
        <fullName evidence="7">Beta-ketoacyl-[acyl-carrier-protein] synthase II</fullName>
        <ecNumber evidence="7">2.3.1.41</ecNumber>
    </submittedName>
</protein>
<feature type="domain" description="Ketosynthase family 3 (KS3)" evidence="5">
    <location>
        <begin position="1"/>
        <end position="417"/>
    </location>
</feature>
<comment type="similarity">
    <text evidence="2 4">Belongs to the thiolase-like superfamily. Beta-ketoacyl-ACP synthases family.</text>
</comment>
<dbReference type="PANTHER" id="PTHR11712:SF320">
    <property type="entry name" value="BETA-KETOACYL SYNTHASE"/>
    <property type="match status" value="1"/>
</dbReference>